<evidence type="ECO:0000256" key="8">
    <source>
        <dbReference type="ARBA" id="ARBA00023242"/>
    </source>
</evidence>
<dbReference type="InterPro" id="IPR036397">
    <property type="entry name" value="RNaseH_sf"/>
</dbReference>
<keyword evidence="4" id="KW-0698">rRNA processing</keyword>
<dbReference type="CDD" id="cd06144">
    <property type="entry name" value="REX4_like"/>
    <property type="match status" value="1"/>
</dbReference>
<name>A0A448YNB0_BRENA</name>
<accession>A0A448YNB0</accession>
<dbReference type="EMBL" id="CAACVR010000023">
    <property type="protein sequence ID" value="VEU22381.1"/>
    <property type="molecule type" value="Genomic_DNA"/>
</dbReference>
<feature type="region of interest" description="Disordered" evidence="10">
    <location>
        <begin position="130"/>
        <end position="163"/>
    </location>
</feature>
<dbReference type="GO" id="GO:0000027">
    <property type="term" value="P:ribosomal large subunit assembly"/>
    <property type="evidence" value="ECO:0007669"/>
    <property type="project" value="TreeGrafter"/>
</dbReference>
<evidence type="ECO:0000313" key="13">
    <source>
        <dbReference type="Proteomes" id="UP000290900"/>
    </source>
</evidence>
<dbReference type="PANTHER" id="PTHR12801:SF45">
    <property type="entry name" value="RNA EXONUCLEASE 4"/>
    <property type="match status" value="1"/>
</dbReference>
<dbReference type="SMART" id="SM00479">
    <property type="entry name" value="EXOIII"/>
    <property type="match status" value="1"/>
</dbReference>
<evidence type="ECO:0000256" key="6">
    <source>
        <dbReference type="ARBA" id="ARBA00022801"/>
    </source>
</evidence>
<evidence type="ECO:0000256" key="10">
    <source>
        <dbReference type="SAM" id="MobiDB-lite"/>
    </source>
</evidence>
<dbReference type="Proteomes" id="UP000290900">
    <property type="component" value="Unassembled WGS sequence"/>
</dbReference>
<dbReference type="InterPro" id="IPR013520">
    <property type="entry name" value="Ribonucl_H"/>
</dbReference>
<evidence type="ECO:0000313" key="12">
    <source>
        <dbReference type="EMBL" id="VEU22381.1"/>
    </source>
</evidence>
<dbReference type="Gene3D" id="3.30.420.10">
    <property type="entry name" value="Ribonuclease H-like superfamily/Ribonuclease H"/>
    <property type="match status" value="1"/>
</dbReference>
<organism evidence="12 13">
    <name type="scientific">Brettanomyces naardenensis</name>
    <name type="common">Yeast</name>
    <dbReference type="NCBI Taxonomy" id="13370"/>
    <lineage>
        <taxon>Eukaryota</taxon>
        <taxon>Fungi</taxon>
        <taxon>Dikarya</taxon>
        <taxon>Ascomycota</taxon>
        <taxon>Saccharomycotina</taxon>
        <taxon>Pichiomycetes</taxon>
        <taxon>Pichiales</taxon>
        <taxon>Pichiaceae</taxon>
        <taxon>Brettanomyces</taxon>
    </lineage>
</organism>
<dbReference type="FunFam" id="3.30.420.10:FF:000007">
    <property type="entry name" value="Interferon-stimulated exonuclease gene 20"/>
    <property type="match status" value="1"/>
</dbReference>
<feature type="region of interest" description="Disordered" evidence="10">
    <location>
        <begin position="1"/>
        <end position="103"/>
    </location>
</feature>
<dbReference type="Pfam" id="PF00929">
    <property type="entry name" value="RNase_T"/>
    <property type="match status" value="1"/>
</dbReference>
<dbReference type="OrthoDB" id="8191639at2759"/>
<feature type="compositionally biased region" description="Low complexity" evidence="10">
    <location>
        <begin position="53"/>
        <end position="67"/>
    </location>
</feature>
<dbReference type="GO" id="GO:0005634">
    <property type="term" value="C:nucleus"/>
    <property type="evidence" value="ECO:0007669"/>
    <property type="project" value="UniProtKB-SubCell"/>
</dbReference>
<sequence>MELSRNWKVLKAQNQGSGVKPISLADGELKEEARQTKRHRQRNRRKRNKENVRQGSRQTGGSTSSSGHQEKRSRRSESVNKATITPKGVLDGVPSGSDVQKRIDPDSFDAQLDADEFMHEFVDGLVQKSMRRSNGRSSPQVALEPDTNSQVSVQGSTKRLLRRPVEDSETEILSFLQRPMPVRITESFPLRFSSLPPPLPNPNSTNVGKFAAMDCEFVGIGPNGTRSELARVSIVNFNGFTILDEYVMPYHKVTNWRTWVSGITPDCMTNAIQFDEARERVVGILKGKILVGHAVYHDLQSLHLKHPYNSIRDTANHIPYKEAFADGKTPSLRLLAKKLLNLDIQGGEHSSVEDAKATMMVYRCDRDEFERRATGRR</sequence>
<dbReference type="PANTHER" id="PTHR12801">
    <property type="entry name" value="RNA EXONUCLEASE REXO1 / RECO3 FAMILY MEMBER-RELATED"/>
    <property type="match status" value="1"/>
</dbReference>
<keyword evidence="13" id="KW-1185">Reference proteome</keyword>
<evidence type="ECO:0000256" key="7">
    <source>
        <dbReference type="ARBA" id="ARBA00022839"/>
    </source>
</evidence>
<dbReference type="STRING" id="13370.A0A448YNB0"/>
<keyword evidence="5" id="KW-0540">Nuclease</keyword>
<evidence type="ECO:0000256" key="9">
    <source>
        <dbReference type="ARBA" id="ARBA00025599"/>
    </source>
</evidence>
<gene>
    <name evidence="12" type="ORF">BRENAR_LOCUS3112</name>
</gene>
<dbReference type="AlphaFoldDB" id="A0A448YNB0"/>
<dbReference type="GO" id="GO:0003676">
    <property type="term" value="F:nucleic acid binding"/>
    <property type="evidence" value="ECO:0007669"/>
    <property type="project" value="InterPro"/>
</dbReference>
<keyword evidence="7" id="KW-0269">Exonuclease</keyword>
<protein>
    <recommendedName>
        <fullName evidence="3">RNA exonuclease 4</fullName>
    </recommendedName>
</protein>
<dbReference type="SUPFAM" id="SSF53098">
    <property type="entry name" value="Ribonuclease H-like"/>
    <property type="match status" value="1"/>
</dbReference>
<dbReference type="InterPro" id="IPR047021">
    <property type="entry name" value="REXO1/3/4-like"/>
</dbReference>
<dbReference type="FunCoup" id="A0A448YNB0">
    <property type="interactions" value="794"/>
</dbReference>
<comment type="similarity">
    <text evidence="2">Belongs to the REXO4 family.</text>
</comment>
<reference evidence="12 13" key="1">
    <citation type="submission" date="2018-12" db="EMBL/GenBank/DDBJ databases">
        <authorList>
            <person name="Tiukova I."/>
            <person name="Dainat J."/>
        </authorList>
    </citation>
    <scope>NUCLEOTIDE SEQUENCE [LARGE SCALE GENOMIC DNA]</scope>
</reference>
<comment type="subcellular location">
    <subcellularLocation>
        <location evidence="1">Nucleus</location>
    </subcellularLocation>
</comment>
<evidence type="ECO:0000256" key="3">
    <source>
        <dbReference type="ARBA" id="ARBA00016937"/>
    </source>
</evidence>
<dbReference type="InParanoid" id="A0A448YNB0"/>
<proteinExistence type="inferred from homology"/>
<comment type="function">
    <text evidence="9">Exoribonuclease involved in ribosome biosynthesis. Involved in the processing of ITS1, the internal transcribed spacer localized between the 18S and 5.8S rRNAs.</text>
</comment>
<dbReference type="InterPro" id="IPR012337">
    <property type="entry name" value="RNaseH-like_sf"/>
</dbReference>
<evidence type="ECO:0000259" key="11">
    <source>
        <dbReference type="SMART" id="SM00479"/>
    </source>
</evidence>
<feature type="domain" description="Exonuclease" evidence="11">
    <location>
        <begin position="209"/>
        <end position="371"/>
    </location>
</feature>
<keyword evidence="8" id="KW-0539">Nucleus</keyword>
<keyword evidence="6" id="KW-0378">Hydrolase</keyword>
<evidence type="ECO:0000256" key="4">
    <source>
        <dbReference type="ARBA" id="ARBA00022552"/>
    </source>
</evidence>
<feature type="compositionally biased region" description="Basic residues" evidence="10">
    <location>
        <begin position="36"/>
        <end position="48"/>
    </location>
</feature>
<feature type="compositionally biased region" description="Polar residues" evidence="10">
    <location>
        <begin position="135"/>
        <end position="157"/>
    </location>
</feature>
<evidence type="ECO:0000256" key="1">
    <source>
        <dbReference type="ARBA" id="ARBA00004123"/>
    </source>
</evidence>
<dbReference type="GO" id="GO:0006364">
    <property type="term" value="P:rRNA processing"/>
    <property type="evidence" value="ECO:0007669"/>
    <property type="project" value="UniProtKB-KW"/>
</dbReference>
<evidence type="ECO:0000256" key="2">
    <source>
        <dbReference type="ARBA" id="ARBA00010489"/>
    </source>
</evidence>
<evidence type="ECO:0000256" key="5">
    <source>
        <dbReference type="ARBA" id="ARBA00022722"/>
    </source>
</evidence>
<dbReference type="GO" id="GO:0008408">
    <property type="term" value="F:3'-5' exonuclease activity"/>
    <property type="evidence" value="ECO:0007669"/>
    <property type="project" value="InterPro"/>
</dbReference>
<dbReference type="InterPro" id="IPR037431">
    <property type="entry name" value="REX4_DEDDh_dom"/>
</dbReference>